<dbReference type="RefSeq" id="XP_060457973.1">
    <property type="nucleotide sequence ID" value="XM_060601484.1"/>
</dbReference>
<feature type="compositionally biased region" description="Low complexity" evidence="1">
    <location>
        <begin position="224"/>
        <end position="235"/>
    </location>
</feature>
<dbReference type="KEGG" id="ccac:CcaHIS019_0503360"/>
<accession>A0AA48L688</accession>
<feature type="region of interest" description="Disordered" evidence="1">
    <location>
        <begin position="1"/>
        <end position="22"/>
    </location>
</feature>
<gene>
    <name evidence="2" type="ORF">CcaverHIS019_0503360</name>
</gene>
<feature type="region of interest" description="Disordered" evidence="1">
    <location>
        <begin position="217"/>
        <end position="361"/>
    </location>
</feature>
<evidence type="ECO:0000313" key="2">
    <source>
        <dbReference type="EMBL" id="BEI92708.1"/>
    </source>
</evidence>
<keyword evidence="3" id="KW-1185">Reference proteome</keyword>
<name>A0AA48L688_9TREE</name>
<reference evidence="2" key="1">
    <citation type="journal article" date="2023" name="BMC Genomics">
        <title>Chromosome-level genome assemblies of Cutaneotrichosporon spp. (Trichosporonales, Basidiomycota) reveal imbalanced evolution between nucleotide sequences and chromosome synteny.</title>
        <authorList>
            <person name="Kobayashi Y."/>
            <person name="Kayamori A."/>
            <person name="Aoki K."/>
            <person name="Shiwa Y."/>
            <person name="Matsutani M."/>
            <person name="Fujita N."/>
            <person name="Sugita T."/>
            <person name="Iwasaki W."/>
            <person name="Tanaka N."/>
            <person name="Takashima M."/>
        </authorList>
    </citation>
    <scope>NUCLEOTIDE SEQUENCE</scope>
    <source>
        <strain evidence="2">HIS019</strain>
    </source>
</reference>
<feature type="compositionally biased region" description="Polar residues" evidence="1">
    <location>
        <begin position="351"/>
        <end position="361"/>
    </location>
</feature>
<feature type="compositionally biased region" description="Basic and acidic residues" evidence="1">
    <location>
        <begin position="310"/>
        <end position="322"/>
    </location>
</feature>
<organism evidence="2 3">
    <name type="scientific">Cutaneotrichosporon cavernicola</name>
    <dbReference type="NCBI Taxonomy" id="279322"/>
    <lineage>
        <taxon>Eukaryota</taxon>
        <taxon>Fungi</taxon>
        <taxon>Dikarya</taxon>
        <taxon>Basidiomycota</taxon>
        <taxon>Agaricomycotina</taxon>
        <taxon>Tremellomycetes</taxon>
        <taxon>Trichosporonales</taxon>
        <taxon>Trichosporonaceae</taxon>
        <taxon>Cutaneotrichosporon</taxon>
    </lineage>
</organism>
<proteinExistence type="predicted"/>
<evidence type="ECO:0000256" key="1">
    <source>
        <dbReference type="SAM" id="MobiDB-lite"/>
    </source>
</evidence>
<feature type="compositionally biased region" description="Pro residues" evidence="1">
    <location>
        <begin position="1"/>
        <end position="15"/>
    </location>
</feature>
<sequence length="468" mass="48729">MDPPVERTPPPPPSPALGAAGNASTPGAITAMMYDPTLKSAVSALAHHLVQPLAPHYPHSLLMDLRDCLASKFTNEFSPTWIENLPRFGSGSRSLISDHIHGLPLILRDAARAHGIDTAIWTAAIATLRKKKIDDGQSDFWEAWCDPGTIFWRWGGWGWDDTDFPVKSRPENCVLIWQGSPIGNAASPIAELSSPLAATPLRSMAIPIRAPGITNIPSTPSPAPSAASVSSAPVVPHSPSPVYPSEFRAPNRPSSGAGARTSHMRTASARSGPGHQGQASTSSTGSDSSDTGSQQLLTPASRPGSADLLPEGKDEQRGRDPSPARNEPTVTPYDGGNVTVLGGGTKLGGSRPSSVMSHRTRSPSISVAARALGTAVGTNANGGVMRKQRSRNMRRITPVYVGGIAQPGIGGPMMSAFTPPLKNQSGMQYWPHGQPGAAGVGVGVGVGPPPVGSMGLANQMGMAMNKRI</sequence>
<dbReference type="Proteomes" id="UP001233271">
    <property type="component" value="Chromosome 5"/>
</dbReference>
<protein>
    <recommendedName>
        <fullName evidence="4">Anti-proliferative protein domain-containing protein</fullName>
    </recommendedName>
</protein>
<dbReference type="AlphaFoldDB" id="A0AA48L688"/>
<evidence type="ECO:0000313" key="3">
    <source>
        <dbReference type="Proteomes" id="UP001233271"/>
    </source>
</evidence>
<dbReference type="Gene3D" id="3.90.640.90">
    <property type="entry name" value="Anti-proliferative protein, N-terminal domain"/>
    <property type="match status" value="1"/>
</dbReference>
<feature type="compositionally biased region" description="Low complexity" evidence="1">
    <location>
        <begin position="280"/>
        <end position="293"/>
    </location>
</feature>
<dbReference type="SUPFAM" id="SSF160696">
    <property type="entry name" value="BTG domain-like"/>
    <property type="match status" value="1"/>
</dbReference>
<dbReference type="EMBL" id="AP028216">
    <property type="protein sequence ID" value="BEI92708.1"/>
    <property type="molecule type" value="Genomic_DNA"/>
</dbReference>
<evidence type="ECO:0008006" key="4">
    <source>
        <dbReference type="Google" id="ProtNLM"/>
    </source>
</evidence>
<dbReference type="GeneID" id="85496578"/>
<dbReference type="InterPro" id="IPR036054">
    <property type="entry name" value="BTG-like_sf"/>
</dbReference>